<proteinExistence type="predicted"/>
<keyword evidence="1" id="KW-0472">Membrane</keyword>
<comment type="caution">
    <text evidence="3">The sequence shown here is derived from an EMBL/GenBank/DDBJ whole genome shotgun (WGS) entry which is preliminary data.</text>
</comment>
<dbReference type="EMBL" id="JAPTMU010000001">
    <property type="protein sequence ID" value="KAJ4949441.1"/>
    <property type="molecule type" value="Genomic_DNA"/>
</dbReference>
<protein>
    <recommendedName>
        <fullName evidence="2">C1q domain-containing protein</fullName>
    </recommendedName>
</protein>
<keyword evidence="1" id="KW-1133">Transmembrane helix</keyword>
<dbReference type="AlphaFoldDB" id="A0AAD6BV36"/>
<accession>A0AAD6BV36</accession>
<organism evidence="3 4">
    <name type="scientific">Pogonophryne albipinna</name>
    <dbReference type="NCBI Taxonomy" id="1090488"/>
    <lineage>
        <taxon>Eukaryota</taxon>
        <taxon>Metazoa</taxon>
        <taxon>Chordata</taxon>
        <taxon>Craniata</taxon>
        <taxon>Vertebrata</taxon>
        <taxon>Euteleostomi</taxon>
        <taxon>Actinopterygii</taxon>
        <taxon>Neopterygii</taxon>
        <taxon>Teleostei</taxon>
        <taxon>Neoteleostei</taxon>
        <taxon>Acanthomorphata</taxon>
        <taxon>Eupercaria</taxon>
        <taxon>Perciformes</taxon>
        <taxon>Notothenioidei</taxon>
        <taxon>Pogonophryne</taxon>
    </lineage>
</organism>
<dbReference type="InterPro" id="IPR001073">
    <property type="entry name" value="C1q_dom"/>
</dbReference>
<evidence type="ECO:0000256" key="1">
    <source>
        <dbReference type="SAM" id="Phobius"/>
    </source>
</evidence>
<feature type="transmembrane region" description="Helical" evidence="1">
    <location>
        <begin position="49"/>
        <end position="70"/>
    </location>
</feature>
<dbReference type="Pfam" id="PF00386">
    <property type="entry name" value="C1q"/>
    <property type="match status" value="1"/>
</dbReference>
<gene>
    <name evidence="3" type="ORF">JOQ06_020956</name>
</gene>
<dbReference type="Proteomes" id="UP001219934">
    <property type="component" value="Unassembled WGS sequence"/>
</dbReference>
<evidence type="ECO:0000313" key="3">
    <source>
        <dbReference type="EMBL" id="KAJ4949441.1"/>
    </source>
</evidence>
<feature type="transmembrane region" description="Helical" evidence="1">
    <location>
        <begin position="76"/>
        <end position="95"/>
    </location>
</feature>
<evidence type="ECO:0000313" key="4">
    <source>
        <dbReference type="Proteomes" id="UP001219934"/>
    </source>
</evidence>
<dbReference type="SUPFAM" id="SSF49842">
    <property type="entry name" value="TNF-like"/>
    <property type="match status" value="1"/>
</dbReference>
<dbReference type="Gene3D" id="2.60.120.40">
    <property type="match status" value="1"/>
</dbReference>
<dbReference type="PROSITE" id="PS50871">
    <property type="entry name" value="C1Q"/>
    <property type="match status" value="1"/>
</dbReference>
<keyword evidence="1" id="KW-0812">Transmembrane</keyword>
<reference evidence="3" key="1">
    <citation type="submission" date="2022-11" db="EMBL/GenBank/DDBJ databases">
        <title>Chromosome-level genome of Pogonophryne albipinna.</title>
        <authorList>
            <person name="Jo E."/>
        </authorList>
    </citation>
    <scope>NUCLEOTIDE SEQUENCE</scope>
    <source>
        <strain evidence="3">SGF0006</strain>
        <tissue evidence="3">Muscle</tissue>
    </source>
</reference>
<feature type="domain" description="C1q" evidence="2">
    <location>
        <begin position="25"/>
        <end position="100"/>
    </location>
</feature>
<keyword evidence="4" id="KW-1185">Reference proteome</keyword>
<sequence>MRLMVTETRLTESETQILEMKKEKTSVIFSAATGGAGNYIGPSNTDITLIYRTLITNIGGAYSPFTGVFFAPVAGVYYFTIFFMLEGLMAPIYFFTKTIN</sequence>
<evidence type="ECO:0000259" key="2">
    <source>
        <dbReference type="PROSITE" id="PS50871"/>
    </source>
</evidence>
<dbReference type="InterPro" id="IPR008983">
    <property type="entry name" value="Tumour_necrosis_fac-like_dom"/>
</dbReference>
<name>A0AAD6BV36_9TELE</name>